<dbReference type="SUPFAM" id="SSF81853">
    <property type="entry name" value="Family 10 polysaccharide lyase"/>
    <property type="match status" value="1"/>
</dbReference>
<dbReference type="AlphaFoldDB" id="A0A366IGN8"/>
<evidence type="ECO:0000259" key="2">
    <source>
        <dbReference type="Pfam" id="PF06662"/>
    </source>
</evidence>
<dbReference type="GO" id="GO:0015012">
    <property type="term" value="P:heparan sulfate proteoglycan biosynthetic process"/>
    <property type="evidence" value="ECO:0007669"/>
    <property type="project" value="InterPro"/>
</dbReference>
<keyword evidence="4" id="KW-1185">Reference proteome</keyword>
<name>A0A366IGN8_9FIRM</name>
<dbReference type="GO" id="GO:0004040">
    <property type="term" value="F:amidase activity"/>
    <property type="evidence" value="ECO:0007669"/>
    <property type="project" value="InterPro"/>
</dbReference>
<evidence type="ECO:0000259" key="1">
    <source>
        <dbReference type="Pfam" id="PF01832"/>
    </source>
</evidence>
<dbReference type="EMBL" id="QNRX01000002">
    <property type="protein sequence ID" value="RBP69080.1"/>
    <property type="molecule type" value="Genomic_DNA"/>
</dbReference>
<dbReference type="InterPro" id="IPR002901">
    <property type="entry name" value="MGlyc_endo_b_GlcNAc-like_dom"/>
</dbReference>
<accession>A0A366IGN8</accession>
<dbReference type="InterPro" id="IPR039721">
    <property type="entry name" value="C5-epimerase"/>
</dbReference>
<evidence type="ECO:0000313" key="3">
    <source>
        <dbReference type="EMBL" id="RBP69080.1"/>
    </source>
</evidence>
<gene>
    <name evidence="3" type="ORF">DES36_102224</name>
</gene>
<dbReference type="PANTHER" id="PTHR13174">
    <property type="entry name" value="D-GLUCURONYL C5-EPIMERASE"/>
    <property type="match status" value="1"/>
</dbReference>
<evidence type="ECO:0000313" key="4">
    <source>
        <dbReference type="Proteomes" id="UP000253490"/>
    </source>
</evidence>
<dbReference type="Pfam" id="PF01832">
    <property type="entry name" value="Glucosaminidase"/>
    <property type="match status" value="1"/>
</dbReference>
<dbReference type="GO" id="GO:0047464">
    <property type="term" value="F:heparosan-N-sulfate-glucuronate 5-epimerase activity"/>
    <property type="evidence" value="ECO:0007669"/>
    <property type="project" value="InterPro"/>
</dbReference>
<organism evidence="3 4">
    <name type="scientific">Alkalibaculum bacchi</name>
    <dbReference type="NCBI Taxonomy" id="645887"/>
    <lineage>
        <taxon>Bacteria</taxon>
        <taxon>Bacillati</taxon>
        <taxon>Bacillota</taxon>
        <taxon>Clostridia</taxon>
        <taxon>Eubacteriales</taxon>
        <taxon>Eubacteriaceae</taxon>
        <taxon>Alkalibaculum</taxon>
    </lineage>
</organism>
<comment type="caution">
    <text evidence="3">The sequence shown here is derived from an EMBL/GenBank/DDBJ whole genome shotgun (WGS) entry which is preliminary data.</text>
</comment>
<feature type="non-terminal residue" evidence="3">
    <location>
        <position position="1"/>
    </location>
</feature>
<dbReference type="Pfam" id="PF06662">
    <property type="entry name" value="C5-epim_C"/>
    <property type="match status" value="1"/>
</dbReference>
<dbReference type="PANTHER" id="PTHR13174:SF3">
    <property type="entry name" value="D-GLUCURONYL C5-EPIMERASE"/>
    <property type="match status" value="1"/>
</dbReference>
<dbReference type="RefSeq" id="WP_207657418.1">
    <property type="nucleotide sequence ID" value="NZ_QNRX01000002.1"/>
</dbReference>
<dbReference type="Proteomes" id="UP000253490">
    <property type="component" value="Unassembled WGS sequence"/>
</dbReference>
<proteinExistence type="predicted"/>
<protein>
    <submittedName>
        <fullName evidence="3">Mannosyl-glycoprotein endo-beta-N-acetylglucosaminidase</fullName>
    </submittedName>
</protein>
<feature type="domain" description="D-glucuronyl C5-epimerase C-terminal" evidence="2">
    <location>
        <begin position="672"/>
        <end position="870"/>
    </location>
</feature>
<dbReference type="InterPro" id="IPR010598">
    <property type="entry name" value="C5-epim_C"/>
</dbReference>
<reference evidence="3 4" key="1">
    <citation type="submission" date="2018-06" db="EMBL/GenBank/DDBJ databases">
        <title>Genomic Encyclopedia of Type Strains, Phase IV (KMG-IV): sequencing the most valuable type-strain genomes for metagenomic binning, comparative biology and taxonomic classification.</title>
        <authorList>
            <person name="Goeker M."/>
        </authorList>
    </citation>
    <scope>NUCLEOTIDE SEQUENCE [LARGE SCALE GENOMIC DNA]</scope>
    <source>
        <strain evidence="3 4">DSM 22112</strain>
    </source>
</reference>
<feature type="domain" description="Mannosyl-glycoprotein endo-beta-N-acetylglucosamidase-like" evidence="1">
    <location>
        <begin position="31"/>
        <end position="126"/>
    </location>
</feature>
<sequence length="877" mass="100615">IIQYYEKNSPVTYPYEYVAQGLELEKFVDIVILEAKAEGVRADIAFAQIILETNWFTFSQQADITKNNFGGLKDENGNYLSFQSIEEGIRANIQLLKGDASTESLNQEKIKQHLEQMVNTQIGVATEEQLEKNDSLEESNATSLLNTEIIKMEDNPSPEAIKQIEDVSTQKQISQNIPTNVAEQNITMNSVSQVIEAQPAEVKTLTIDGTGYAGVSHRIRSYGTSENGVLYQFWVKDLSENKWMMIQDYNKSSAQWIPTKPGKYLYGVHIKDEMSSERLDAHSYKEIIIKEIPAEVKTLSIEGPEYVGGSHRIRSYGTTTNGVVYQFWIKDLSENKWSMIQDYSKSSAVWTPTKSGKYLYGVHIKDKKSTEKLEAYLYKEITIEPAKVKTLSIDGPGYVGGSHKISSYGTSVNGVLYQFWVKDLSENKWSMIQDYSKSSATWIPENSGEYWYGVHIKDEGSNEKLDTHLYKRITIREAIINSLAIQNKGYVRDELKVNAGGLSANGVLYQFWIKDLGENKWSMIQDYSKSSSAVWTPTKPGKYLYGVHVKDEKSDKELDEYLYISIDIEYNIVDKALYSYKEQGIEYKTRLQDYNVIGDYLNYGKTVKYTESTKLIFDDNGIPKVKYGQDFYYNPVIISQYALTKYGQYINEKGEKHKLDFLAAVDTLIELQDETGAFRYDFSWKYYLTGETYKPGWVSGMAQGQALNALSRAYRLSNNPKYLKAGDKAVEFLITPTDQGGTMSTLENLDPSLKDYIFFEEYISTPNNYTLNGYMFTLLGLYDWKIITSEYRLEEENLAEEYFESGIKTLEIILPYYDIGGFSAYDLGHFNFNKEPHISERYHAVHIQLLHALDSVESNKELKEYEKLWRLYVDELE</sequence>